<reference evidence="2 3" key="1">
    <citation type="submission" date="2017-07" db="EMBL/GenBank/DDBJ databases">
        <title>Leptospira spp. isolated from tropical soils.</title>
        <authorList>
            <person name="Thibeaux R."/>
            <person name="Iraola G."/>
            <person name="Ferres I."/>
            <person name="Bierque E."/>
            <person name="Girault D."/>
            <person name="Soupe-Gilbert M.-E."/>
            <person name="Picardeau M."/>
            <person name="Goarant C."/>
        </authorList>
    </citation>
    <scope>NUCLEOTIDE SEQUENCE [LARGE SCALE GENOMIC DNA]</scope>
    <source>
        <strain evidence="2 3">MCA1-C-A1</strain>
    </source>
</reference>
<dbReference type="PANTHER" id="PTHR43267">
    <property type="entry name" value="TRNA THREONYLCARBAMOYLADENOSINE DEHYDRATASE"/>
    <property type="match status" value="1"/>
</dbReference>
<comment type="caution">
    <text evidence="2">The sequence shown here is derived from an EMBL/GenBank/DDBJ whole genome shotgun (WGS) entry which is preliminary data.</text>
</comment>
<dbReference type="Gene3D" id="3.40.250.10">
    <property type="entry name" value="Rhodanese-like domain"/>
    <property type="match status" value="1"/>
</dbReference>
<gene>
    <name evidence="2" type="ORF">CH357_12790</name>
</gene>
<proteinExistence type="predicted"/>
<dbReference type="InterPro" id="IPR035985">
    <property type="entry name" value="Ubiquitin-activating_enz"/>
</dbReference>
<dbReference type="RefSeq" id="WP_100707160.1">
    <property type="nucleotide sequence ID" value="NZ_NPDL01000005.1"/>
</dbReference>
<name>A0A2M9XBM0_9LEPT</name>
<evidence type="ECO:0000313" key="3">
    <source>
        <dbReference type="Proteomes" id="UP000232196"/>
    </source>
</evidence>
<dbReference type="SMART" id="SM00450">
    <property type="entry name" value="RHOD"/>
    <property type="match status" value="1"/>
</dbReference>
<feature type="domain" description="Rhodanese" evidence="1">
    <location>
        <begin position="277"/>
        <end position="361"/>
    </location>
</feature>
<keyword evidence="3" id="KW-1185">Reference proteome</keyword>
<dbReference type="CDD" id="cd00757">
    <property type="entry name" value="ThiF_MoeB_HesA_family"/>
    <property type="match status" value="1"/>
</dbReference>
<dbReference type="InterPro" id="IPR001763">
    <property type="entry name" value="Rhodanese-like_dom"/>
</dbReference>
<dbReference type="OrthoDB" id="9804286at2"/>
<dbReference type="InterPro" id="IPR000594">
    <property type="entry name" value="ThiF_NAD_FAD-bd"/>
</dbReference>
<dbReference type="Gene3D" id="3.40.50.720">
    <property type="entry name" value="NAD(P)-binding Rossmann-like Domain"/>
    <property type="match status" value="1"/>
</dbReference>
<dbReference type="GO" id="GO:0061504">
    <property type="term" value="P:cyclic threonylcarbamoyladenosine biosynthetic process"/>
    <property type="evidence" value="ECO:0007669"/>
    <property type="project" value="TreeGrafter"/>
</dbReference>
<accession>A0A2M9XBM0</accession>
<evidence type="ECO:0000259" key="1">
    <source>
        <dbReference type="PROSITE" id="PS50206"/>
    </source>
</evidence>
<dbReference type="Pfam" id="PF00581">
    <property type="entry name" value="Rhodanese"/>
    <property type="match status" value="1"/>
</dbReference>
<dbReference type="CDD" id="cd00158">
    <property type="entry name" value="RHOD"/>
    <property type="match status" value="1"/>
</dbReference>
<dbReference type="GO" id="GO:0008641">
    <property type="term" value="F:ubiquitin-like modifier activating enzyme activity"/>
    <property type="evidence" value="ECO:0007669"/>
    <property type="project" value="InterPro"/>
</dbReference>
<dbReference type="EMBL" id="NPDN01000006">
    <property type="protein sequence ID" value="PJZ25085.1"/>
    <property type="molecule type" value="Genomic_DNA"/>
</dbReference>
<dbReference type="GO" id="GO:0061503">
    <property type="term" value="F:tRNA threonylcarbamoyladenosine dehydratase"/>
    <property type="evidence" value="ECO:0007669"/>
    <property type="project" value="TreeGrafter"/>
</dbReference>
<dbReference type="PROSITE" id="PS50206">
    <property type="entry name" value="RHODANESE_3"/>
    <property type="match status" value="1"/>
</dbReference>
<dbReference type="AlphaFoldDB" id="A0A2M9XBM0"/>
<protein>
    <submittedName>
        <fullName evidence="2">Dinucleotide-utilizing protein</fullName>
    </submittedName>
</protein>
<dbReference type="Pfam" id="PF00899">
    <property type="entry name" value="ThiF"/>
    <property type="match status" value="1"/>
</dbReference>
<evidence type="ECO:0000313" key="2">
    <source>
        <dbReference type="EMBL" id="PJZ25085.1"/>
    </source>
</evidence>
<dbReference type="InterPro" id="IPR045886">
    <property type="entry name" value="ThiF/MoeB/HesA"/>
</dbReference>
<sequence>MSPEQKKYFSRQTKLPFLGESGQNGLLQKSALVIGLGGLGSPASLHLATAGVGKIGLWDFDTVELSNLHRQTAFTLSDIGRKKTEVTKEYIQARVPGILLETFTEIFSERIDPSIFNNWDIVLDCTDQIQAKYTINRFCIRNHKPLVTASVFRTSAQVAIFSPLGKPCYKCLYPNLEGSELLSCEDGGVLGVQTAIAGLYQASFAIQYLLSPEKSPTNSAFQLEWESPLFYETFLEADPNCTECGSGKREEPLRGKPLRDETLKDEIDLKDWKEWKKDPKYILLDVREFEERKETPIGNSIFSPLSELSVDSALGFSKEKIYITICESGIRSKKAAKILKEAGLTAYSLQGGRKILALEEIL</sequence>
<organism evidence="2 3">
    <name type="scientific">Leptospira hartskeerlii</name>
    <dbReference type="NCBI Taxonomy" id="2023177"/>
    <lineage>
        <taxon>Bacteria</taxon>
        <taxon>Pseudomonadati</taxon>
        <taxon>Spirochaetota</taxon>
        <taxon>Spirochaetia</taxon>
        <taxon>Leptospirales</taxon>
        <taxon>Leptospiraceae</taxon>
        <taxon>Leptospira</taxon>
    </lineage>
</organism>
<dbReference type="InterPro" id="IPR036873">
    <property type="entry name" value="Rhodanese-like_dom_sf"/>
</dbReference>
<dbReference type="Proteomes" id="UP000232196">
    <property type="component" value="Unassembled WGS sequence"/>
</dbReference>
<dbReference type="SUPFAM" id="SSF69572">
    <property type="entry name" value="Activating enzymes of the ubiquitin-like proteins"/>
    <property type="match status" value="1"/>
</dbReference>
<dbReference type="PANTHER" id="PTHR43267:SF2">
    <property type="entry name" value="TRNA THREONYLCARBAMOYLADENOSINE DEHYDRATASE 1-RELATED"/>
    <property type="match status" value="1"/>
</dbReference>